<dbReference type="HOGENOM" id="CLU_106795_1_1_1"/>
<evidence type="ECO:0000256" key="9">
    <source>
        <dbReference type="ARBA" id="ARBA00023136"/>
    </source>
</evidence>
<comment type="similarity">
    <text evidence="2 10">Belongs to the ATG12 family.</text>
</comment>
<evidence type="ECO:0000256" key="1">
    <source>
        <dbReference type="ARBA" id="ARBA00004623"/>
    </source>
</evidence>
<accession>A0A084G6L7</accession>
<keyword evidence="13" id="KW-1185">Reference proteome</keyword>
<dbReference type="CDD" id="cd01612">
    <property type="entry name" value="Ubl_ATG12"/>
    <property type="match status" value="1"/>
</dbReference>
<reference evidence="12 13" key="1">
    <citation type="journal article" date="2014" name="Genome Announc.">
        <title>Draft genome sequence of the pathogenic fungus Scedosporium apiospermum.</title>
        <authorList>
            <person name="Vandeputte P."/>
            <person name="Ghamrawi S."/>
            <person name="Rechenmann M."/>
            <person name="Iltis A."/>
            <person name="Giraud S."/>
            <person name="Fleury M."/>
            <person name="Thornton C."/>
            <person name="Delhaes L."/>
            <person name="Meyer W."/>
            <person name="Papon N."/>
            <person name="Bouchara J.P."/>
        </authorList>
    </citation>
    <scope>NUCLEOTIDE SEQUENCE [LARGE SCALE GENOMIC DNA]</scope>
    <source>
        <strain evidence="12 13">IHEM 14462</strain>
    </source>
</reference>
<sequence length="152" mass="16197">MEGSPSPPLADLQGDMLSPAASPIPDRSSPSPELPLTMTASAVLSSLPRDATSALATAGRFAQEKVLVRFKPVGSAPGLSREVCKISASQKFEAIVAYLRRVLRVKNTDSVFLYVNSAFAPSLDEIVGNLHRCFKNANDQLVVTYSMTPAFG</sequence>
<keyword evidence="7 10" id="KW-0653">Protein transport</keyword>
<dbReference type="FunFam" id="3.10.20.90:FF:000148">
    <property type="entry name" value="Ubiquitin-like protein ATG12"/>
    <property type="match status" value="1"/>
</dbReference>
<evidence type="ECO:0000256" key="7">
    <source>
        <dbReference type="ARBA" id="ARBA00022927"/>
    </source>
</evidence>
<keyword evidence="4 10" id="KW-0813">Transport</keyword>
<dbReference type="SUPFAM" id="SSF54236">
    <property type="entry name" value="Ubiquitin-like"/>
    <property type="match status" value="1"/>
</dbReference>
<evidence type="ECO:0000256" key="6">
    <source>
        <dbReference type="ARBA" id="ARBA00022786"/>
    </source>
</evidence>
<dbReference type="RefSeq" id="XP_016642778.1">
    <property type="nucleotide sequence ID" value="XM_016787763.1"/>
</dbReference>
<evidence type="ECO:0000256" key="11">
    <source>
        <dbReference type="SAM" id="MobiDB-lite"/>
    </source>
</evidence>
<keyword evidence="6 10" id="KW-0833">Ubl conjugation pathway</keyword>
<feature type="region of interest" description="Disordered" evidence="11">
    <location>
        <begin position="1"/>
        <end position="33"/>
    </location>
</feature>
<evidence type="ECO:0000313" key="12">
    <source>
        <dbReference type="EMBL" id="KEZ42979.1"/>
    </source>
</evidence>
<keyword evidence="8 10" id="KW-0072">Autophagy</keyword>
<dbReference type="GO" id="GO:0000045">
    <property type="term" value="P:autophagosome assembly"/>
    <property type="evidence" value="ECO:0007669"/>
    <property type="project" value="InterPro"/>
</dbReference>
<dbReference type="OMA" id="DLPMNMS"/>
<keyword evidence="5 10" id="KW-1017">Isopeptide bond</keyword>
<evidence type="ECO:0000256" key="10">
    <source>
        <dbReference type="RuleBase" id="RU361201"/>
    </source>
</evidence>
<dbReference type="GO" id="GO:0034727">
    <property type="term" value="P:piecemeal microautophagy of the nucleus"/>
    <property type="evidence" value="ECO:0007669"/>
    <property type="project" value="TreeGrafter"/>
</dbReference>
<dbReference type="GO" id="GO:0015031">
    <property type="term" value="P:protein transport"/>
    <property type="evidence" value="ECO:0007669"/>
    <property type="project" value="UniProtKB-KW"/>
</dbReference>
<evidence type="ECO:0000256" key="8">
    <source>
        <dbReference type="ARBA" id="ARBA00023006"/>
    </source>
</evidence>
<evidence type="ECO:0000256" key="4">
    <source>
        <dbReference type="ARBA" id="ARBA00022448"/>
    </source>
</evidence>
<dbReference type="GO" id="GO:0034045">
    <property type="term" value="C:phagophore assembly site membrane"/>
    <property type="evidence" value="ECO:0007669"/>
    <property type="project" value="UniProtKB-SubCell"/>
</dbReference>
<evidence type="ECO:0000313" key="13">
    <source>
        <dbReference type="Proteomes" id="UP000028545"/>
    </source>
</evidence>
<dbReference type="VEuPathDB" id="FungiDB:SAPIO_CDS5430"/>
<dbReference type="Proteomes" id="UP000028545">
    <property type="component" value="Unassembled WGS sequence"/>
</dbReference>
<dbReference type="InterPro" id="IPR029071">
    <property type="entry name" value="Ubiquitin-like_domsf"/>
</dbReference>
<dbReference type="GO" id="GO:0061723">
    <property type="term" value="P:glycophagy"/>
    <property type="evidence" value="ECO:0007669"/>
    <property type="project" value="TreeGrafter"/>
</dbReference>
<name>A0A084G6L7_PSEDA</name>
<gene>
    <name evidence="12" type="ORF">SAPIO_CDS5430</name>
</gene>
<organism evidence="12 13">
    <name type="scientific">Pseudallescheria apiosperma</name>
    <name type="common">Scedosporium apiospermum</name>
    <dbReference type="NCBI Taxonomy" id="563466"/>
    <lineage>
        <taxon>Eukaryota</taxon>
        <taxon>Fungi</taxon>
        <taxon>Dikarya</taxon>
        <taxon>Ascomycota</taxon>
        <taxon>Pezizomycotina</taxon>
        <taxon>Sordariomycetes</taxon>
        <taxon>Hypocreomycetidae</taxon>
        <taxon>Microascales</taxon>
        <taxon>Microascaceae</taxon>
        <taxon>Scedosporium</taxon>
    </lineage>
</organism>
<evidence type="ECO:0000256" key="5">
    <source>
        <dbReference type="ARBA" id="ARBA00022499"/>
    </source>
</evidence>
<dbReference type="GeneID" id="27724502"/>
<comment type="subcellular location">
    <subcellularLocation>
        <location evidence="1 10">Preautophagosomal structure membrane</location>
        <topology evidence="1 10">Peripheral membrane protein</topology>
    </subcellularLocation>
</comment>
<dbReference type="InterPro" id="IPR007242">
    <property type="entry name" value="Atg12"/>
</dbReference>
<dbReference type="GO" id="GO:0097352">
    <property type="term" value="P:autophagosome maturation"/>
    <property type="evidence" value="ECO:0007669"/>
    <property type="project" value="TreeGrafter"/>
</dbReference>
<evidence type="ECO:0000256" key="3">
    <source>
        <dbReference type="ARBA" id="ARBA00015875"/>
    </source>
</evidence>
<dbReference type="PANTHER" id="PTHR13385:SF0">
    <property type="entry name" value="UBIQUITIN-LIKE PROTEIN ATG12"/>
    <property type="match status" value="1"/>
</dbReference>
<dbReference type="KEGG" id="sapo:SAPIO_CDS5430"/>
<proteinExistence type="inferred from homology"/>
<comment type="subunit">
    <text evidence="10">Forms a conjugate with ATG5.</text>
</comment>
<comment type="function">
    <text evidence="10">Ubiquitin-like protein involved in cytoplasm to vacuole transport (Cvt), autophagy vesicles formation, mitophagy, and nucleophagy.</text>
</comment>
<dbReference type="GO" id="GO:0019776">
    <property type="term" value="F:Atg8-family ligase activity"/>
    <property type="evidence" value="ECO:0007669"/>
    <property type="project" value="TreeGrafter"/>
</dbReference>
<dbReference type="GO" id="GO:0000421">
    <property type="term" value="C:autophagosome membrane"/>
    <property type="evidence" value="ECO:0007669"/>
    <property type="project" value="TreeGrafter"/>
</dbReference>
<dbReference type="Gene3D" id="3.10.20.90">
    <property type="entry name" value="Phosphatidylinositol 3-kinase Catalytic Subunit, Chain A, domain 1"/>
    <property type="match status" value="1"/>
</dbReference>
<dbReference type="GO" id="GO:0000422">
    <property type="term" value="P:autophagy of mitochondrion"/>
    <property type="evidence" value="ECO:0007669"/>
    <property type="project" value="TreeGrafter"/>
</dbReference>
<dbReference type="OrthoDB" id="10003551at2759"/>
<dbReference type="GO" id="GO:0034274">
    <property type="term" value="C:Atg12-Atg5-Atg16 complex"/>
    <property type="evidence" value="ECO:0007669"/>
    <property type="project" value="TreeGrafter"/>
</dbReference>
<keyword evidence="9 10" id="KW-0472">Membrane</keyword>
<dbReference type="AlphaFoldDB" id="A0A084G6L7"/>
<dbReference type="EMBL" id="JOWA01000098">
    <property type="protein sequence ID" value="KEZ42979.1"/>
    <property type="molecule type" value="Genomic_DNA"/>
</dbReference>
<evidence type="ECO:0000256" key="2">
    <source>
        <dbReference type="ARBA" id="ARBA00007778"/>
    </source>
</evidence>
<dbReference type="Pfam" id="PF04110">
    <property type="entry name" value="APG12"/>
    <property type="match status" value="1"/>
</dbReference>
<protein>
    <recommendedName>
        <fullName evidence="3 10">Ubiquitin-like protein ATG12</fullName>
    </recommendedName>
</protein>
<dbReference type="PANTHER" id="PTHR13385">
    <property type="entry name" value="AUTOPHAGY PROTEIN 12"/>
    <property type="match status" value="1"/>
</dbReference>
<comment type="caution">
    <text evidence="12">The sequence shown here is derived from an EMBL/GenBank/DDBJ whole genome shotgun (WGS) entry which is preliminary data.</text>
</comment>